<dbReference type="RefSeq" id="XP_043032841.1">
    <property type="nucleotide sequence ID" value="XM_043178158.1"/>
</dbReference>
<proteinExistence type="predicted"/>
<sequence>MFGADPTDSRYISTFTASYGDDILLQQYSLLRTHMFSSIFMHYIDNDIKDICTKRQVDAIHPYSPSVDATELVRYGFLSFDVCQVSIANDIAHVEKELQKIEPLFQKILDRHKKLFKDLGGCRLAPIQRLPRESLPTIFGLLPNVHLSTIWHHEWFTHLFNDFHLSLLGKIRVRSSRSQ</sequence>
<dbReference type="AlphaFoldDB" id="A0A9P8AL77"/>
<protein>
    <submittedName>
        <fullName evidence="1">Uncharacterized protein</fullName>
    </submittedName>
</protein>
<dbReference type="OrthoDB" id="2972553at2759"/>
<keyword evidence="2" id="KW-1185">Reference proteome</keyword>
<dbReference type="GeneID" id="66100445"/>
<dbReference type="Proteomes" id="UP000812287">
    <property type="component" value="Unassembled WGS sequence"/>
</dbReference>
<evidence type="ECO:0000313" key="1">
    <source>
        <dbReference type="EMBL" id="KAG7439341.1"/>
    </source>
</evidence>
<comment type="caution">
    <text evidence="1">The sequence shown here is derived from an EMBL/GenBank/DDBJ whole genome shotgun (WGS) entry which is preliminary data.</text>
</comment>
<evidence type="ECO:0000313" key="2">
    <source>
        <dbReference type="Proteomes" id="UP000812287"/>
    </source>
</evidence>
<organism evidence="1 2">
    <name type="scientific">Guyanagaster necrorhizus</name>
    <dbReference type="NCBI Taxonomy" id="856835"/>
    <lineage>
        <taxon>Eukaryota</taxon>
        <taxon>Fungi</taxon>
        <taxon>Dikarya</taxon>
        <taxon>Basidiomycota</taxon>
        <taxon>Agaricomycotina</taxon>
        <taxon>Agaricomycetes</taxon>
        <taxon>Agaricomycetidae</taxon>
        <taxon>Agaricales</taxon>
        <taxon>Marasmiineae</taxon>
        <taxon>Physalacriaceae</taxon>
        <taxon>Guyanagaster</taxon>
    </lineage>
</organism>
<accession>A0A9P8AL77</accession>
<gene>
    <name evidence="1" type="ORF">BT62DRAFT_1014080</name>
</gene>
<dbReference type="EMBL" id="MU250599">
    <property type="protein sequence ID" value="KAG7439341.1"/>
    <property type="molecule type" value="Genomic_DNA"/>
</dbReference>
<reference evidence="1" key="1">
    <citation type="submission" date="2020-11" db="EMBL/GenBank/DDBJ databases">
        <title>Adaptations for nitrogen fixation in a non-lichenized fungal sporocarp promotes dispersal by wood-feeding termites.</title>
        <authorList>
            <consortium name="DOE Joint Genome Institute"/>
            <person name="Koch R.A."/>
            <person name="Yoon G."/>
            <person name="Arayal U."/>
            <person name="Lail K."/>
            <person name="Amirebrahimi M."/>
            <person name="Labutti K."/>
            <person name="Lipzen A."/>
            <person name="Riley R."/>
            <person name="Barry K."/>
            <person name="Henrissat B."/>
            <person name="Grigoriev I.V."/>
            <person name="Herr J.R."/>
            <person name="Aime M.C."/>
        </authorList>
    </citation>
    <scope>NUCLEOTIDE SEQUENCE</scope>
    <source>
        <strain evidence="1">MCA 3950</strain>
    </source>
</reference>
<name>A0A9P8AL77_9AGAR</name>